<dbReference type="Proteomes" id="UP000789342">
    <property type="component" value="Unassembled WGS sequence"/>
</dbReference>
<gene>
    <name evidence="4" type="ORF">AMORRO_LOCUS14250</name>
</gene>
<protein>
    <submittedName>
        <fullName evidence="4">17732_t:CDS:1</fullName>
    </submittedName>
</protein>
<evidence type="ECO:0000259" key="3">
    <source>
        <dbReference type="PROSITE" id="PS50089"/>
    </source>
</evidence>
<feature type="region of interest" description="Disordered" evidence="2">
    <location>
        <begin position="192"/>
        <end position="223"/>
    </location>
</feature>
<dbReference type="SMART" id="SM00184">
    <property type="entry name" value="RING"/>
    <property type="match status" value="1"/>
</dbReference>
<evidence type="ECO:0000256" key="2">
    <source>
        <dbReference type="SAM" id="MobiDB-lite"/>
    </source>
</evidence>
<dbReference type="EMBL" id="CAJVPV010027480">
    <property type="protein sequence ID" value="CAG8734195.1"/>
    <property type="molecule type" value="Genomic_DNA"/>
</dbReference>
<feature type="domain" description="RING-type" evidence="3">
    <location>
        <begin position="136"/>
        <end position="178"/>
    </location>
</feature>
<dbReference type="Pfam" id="PF14634">
    <property type="entry name" value="zf-RING_5"/>
    <property type="match status" value="1"/>
</dbReference>
<dbReference type="SUPFAM" id="SSF57850">
    <property type="entry name" value="RING/U-box"/>
    <property type="match status" value="1"/>
</dbReference>
<keyword evidence="1" id="KW-0862">Zinc</keyword>
<dbReference type="PROSITE" id="PS50089">
    <property type="entry name" value="ZF_RING_2"/>
    <property type="match status" value="1"/>
</dbReference>
<organism evidence="4 5">
    <name type="scientific">Acaulospora morrowiae</name>
    <dbReference type="NCBI Taxonomy" id="94023"/>
    <lineage>
        <taxon>Eukaryota</taxon>
        <taxon>Fungi</taxon>
        <taxon>Fungi incertae sedis</taxon>
        <taxon>Mucoromycota</taxon>
        <taxon>Glomeromycotina</taxon>
        <taxon>Glomeromycetes</taxon>
        <taxon>Diversisporales</taxon>
        <taxon>Acaulosporaceae</taxon>
        <taxon>Acaulospora</taxon>
    </lineage>
</organism>
<dbReference type="InterPro" id="IPR001841">
    <property type="entry name" value="Znf_RING"/>
</dbReference>
<comment type="caution">
    <text evidence="4">The sequence shown here is derived from an EMBL/GenBank/DDBJ whole genome shotgun (WGS) entry which is preliminary data.</text>
</comment>
<feature type="compositionally biased region" description="Basic and acidic residues" evidence="2">
    <location>
        <begin position="192"/>
        <end position="211"/>
    </location>
</feature>
<reference evidence="4" key="1">
    <citation type="submission" date="2021-06" db="EMBL/GenBank/DDBJ databases">
        <authorList>
            <person name="Kallberg Y."/>
            <person name="Tangrot J."/>
            <person name="Rosling A."/>
        </authorList>
    </citation>
    <scope>NUCLEOTIDE SEQUENCE</scope>
    <source>
        <strain evidence="4">CL551</strain>
    </source>
</reference>
<name>A0A9N9NHB0_9GLOM</name>
<dbReference type="OrthoDB" id="2444449at2759"/>
<evidence type="ECO:0000313" key="5">
    <source>
        <dbReference type="Proteomes" id="UP000789342"/>
    </source>
</evidence>
<evidence type="ECO:0000256" key="1">
    <source>
        <dbReference type="PROSITE-ProRule" id="PRU00175"/>
    </source>
</evidence>
<dbReference type="AlphaFoldDB" id="A0A9N9NHB0"/>
<accession>A0A9N9NHB0</accession>
<feature type="compositionally biased region" description="Polar residues" evidence="2">
    <location>
        <begin position="214"/>
        <end position="223"/>
    </location>
</feature>
<keyword evidence="1" id="KW-0863">Zinc-finger</keyword>
<sequence>MSEQRTRELYIGYNALIDYLQTYNNKSYRSFLELNRNTIISAIVSSTTRLNWNDLDNAWSTISAQVQTLAFGKGLLILGKGIDYVTFERSCKWLMPYWDGIIKDYKRAQLKSFAYKIIYYETPEQIPEENQKSDLCGICHEELLPQLTEDIAILTCAHLFHWKCLGHIFLRPRCPICSEEYGSSRKRVIDNEYDNHNNDHGDNLEELRFDQDNPEVQTLASDD</sequence>
<dbReference type="InterPro" id="IPR013083">
    <property type="entry name" value="Znf_RING/FYVE/PHD"/>
</dbReference>
<evidence type="ECO:0000313" key="4">
    <source>
        <dbReference type="EMBL" id="CAG8734195.1"/>
    </source>
</evidence>
<keyword evidence="1" id="KW-0479">Metal-binding</keyword>
<keyword evidence="5" id="KW-1185">Reference proteome</keyword>
<dbReference type="GO" id="GO:0008270">
    <property type="term" value="F:zinc ion binding"/>
    <property type="evidence" value="ECO:0007669"/>
    <property type="project" value="UniProtKB-KW"/>
</dbReference>
<proteinExistence type="predicted"/>
<dbReference type="Gene3D" id="3.30.40.10">
    <property type="entry name" value="Zinc/RING finger domain, C3HC4 (zinc finger)"/>
    <property type="match status" value="1"/>
</dbReference>
<dbReference type="CDD" id="cd16448">
    <property type="entry name" value="RING-H2"/>
    <property type="match status" value="1"/>
</dbReference>
<feature type="non-terminal residue" evidence="4">
    <location>
        <position position="1"/>
    </location>
</feature>